<reference evidence="2" key="2">
    <citation type="submission" date="2015-01" db="EMBL/GenBank/DDBJ databases">
        <title>Evolutionary Origins and Diversification of the Mycorrhizal Mutualists.</title>
        <authorList>
            <consortium name="DOE Joint Genome Institute"/>
            <consortium name="Mycorrhizal Genomics Consortium"/>
            <person name="Kohler A."/>
            <person name="Kuo A."/>
            <person name="Nagy L.G."/>
            <person name="Floudas D."/>
            <person name="Copeland A."/>
            <person name="Barry K.W."/>
            <person name="Cichocki N."/>
            <person name="Veneault-Fourrey C."/>
            <person name="LaButti K."/>
            <person name="Lindquist E.A."/>
            <person name="Lipzen A."/>
            <person name="Lundell T."/>
            <person name="Morin E."/>
            <person name="Murat C."/>
            <person name="Riley R."/>
            <person name="Ohm R."/>
            <person name="Sun H."/>
            <person name="Tunlid A."/>
            <person name="Henrissat B."/>
            <person name="Grigoriev I.V."/>
            <person name="Hibbett D.S."/>
            <person name="Martin F."/>
        </authorList>
    </citation>
    <scope>NUCLEOTIDE SEQUENCE [LARGE SCALE GENOMIC DNA]</scope>
    <source>
        <strain evidence="2">LaAM-08-1</strain>
    </source>
</reference>
<evidence type="ECO:0000313" key="2">
    <source>
        <dbReference type="Proteomes" id="UP000054477"/>
    </source>
</evidence>
<reference evidence="1 2" key="1">
    <citation type="submission" date="2014-04" db="EMBL/GenBank/DDBJ databases">
        <authorList>
            <consortium name="DOE Joint Genome Institute"/>
            <person name="Kuo A."/>
            <person name="Kohler A."/>
            <person name="Nagy L.G."/>
            <person name="Floudas D."/>
            <person name="Copeland A."/>
            <person name="Barry K.W."/>
            <person name="Cichocki N."/>
            <person name="Veneault-Fourrey C."/>
            <person name="LaButti K."/>
            <person name="Lindquist E.A."/>
            <person name="Lipzen A."/>
            <person name="Lundell T."/>
            <person name="Morin E."/>
            <person name="Murat C."/>
            <person name="Sun H."/>
            <person name="Tunlid A."/>
            <person name="Henrissat B."/>
            <person name="Grigoriev I.V."/>
            <person name="Hibbett D.S."/>
            <person name="Martin F."/>
            <person name="Nordberg H.P."/>
            <person name="Cantor M.N."/>
            <person name="Hua S.X."/>
        </authorList>
    </citation>
    <scope>NUCLEOTIDE SEQUENCE [LARGE SCALE GENOMIC DNA]</scope>
    <source>
        <strain evidence="1 2">LaAM-08-1</strain>
    </source>
</reference>
<sequence length="312" mass="34859">MKPFTLFFGASGQLGTSDVTHNSQYELVVNTVNQLRDRLLKEEVLRQPFLHIFNTTYNDNTDVPHDLEPCTPLANQVSNMSKFQNIRNYPPTDNDVVDFLTNSFPDLYMAPGNIGPEDVSWHETWSGQGEADKEKIAINCRLVQLWLQAASTPMVVGPSRLQLMFIAVFLHELGHSSLVWYTCDSWQLGSIERESGEYIEKAFLGAITCAEFELEPMCLMGIGIKKDERFYPIDDKLATMVVAIDASKGLPLLDISTLSPAPPATLGHVHAKFSQAMTTMPQHGIPPVPRRLSATHVHPLLKKDKIRVMPGV</sequence>
<keyword evidence="2" id="KW-1185">Reference proteome</keyword>
<accession>A0A0C9XQ45</accession>
<dbReference type="HOGENOM" id="CLU_077465_0_0_1"/>
<protein>
    <submittedName>
        <fullName evidence="1">Uncharacterized protein</fullName>
    </submittedName>
</protein>
<name>A0A0C9XQ45_9AGAR</name>
<gene>
    <name evidence="1" type="ORF">K443DRAFT_101656</name>
</gene>
<dbReference type="OrthoDB" id="3295261at2759"/>
<proteinExistence type="predicted"/>
<evidence type="ECO:0000313" key="1">
    <source>
        <dbReference type="EMBL" id="KIJ99766.1"/>
    </source>
</evidence>
<dbReference type="AlphaFoldDB" id="A0A0C9XQ45"/>
<organism evidence="1 2">
    <name type="scientific">Laccaria amethystina LaAM-08-1</name>
    <dbReference type="NCBI Taxonomy" id="1095629"/>
    <lineage>
        <taxon>Eukaryota</taxon>
        <taxon>Fungi</taxon>
        <taxon>Dikarya</taxon>
        <taxon>Basidiomycota</taxon>
        <taxon>Agaricomycotina</taxon>
        <taxon>Agaricomycetes</taxon>
        <taxon>Agaricomycetidae</taxon>
        <taxon>Agaricales</taxon>
        <taxon>Agaricineae</taxon>
        <taxon>Hydnangiaceae</taxon>
        <taxon>Laccaria</taxon>
    </lineage>
</organism>
<dbReference type="Proteomes" id="UP000054477">
    <property type="component" value="Unassembled WGS sequence"/>
</dbReference>
<dbReference type="EMBL" id="KN838640">
    <property type="protein sequence ID" value="KIJ99766.1"/>
    <property type="molecule type" value="Genomic_DNA"/>
</dbReference>